<keyword evidence="7" id="KW-1185">Reference proteome</keyword>
<dbReference type="GO" id="GO:0005886">
    <property type="term" value="C:plasma membrane"/>
    <property type="evidence" value="ECO:0007669"/>
    <property type="project" value="TreeGrafter"/>
</dbReference>
<dbReference type="InterPro" id="IPR050579">
    <property type="entry name" value="PMP-22/EMP/MP20-like"/>
</dbReference>
<sequence>MLEYINDTINRRYMVTLIIDIAGLILHIISISTNYWAEGSLEGNRANFGLWLGCKDVDDVTTICSRSVFASKLLNNDNQWQEAAQILILIALLTLLMKILLVICLLLLNVVSNYIKEVIGVHFSLFGIYFTCVLLVLIMYIHEMADFRLSWSFFVAVSALVTHGLGCLLLFTDFNKSRWICKAKPKMQIDQNVSQQNVNRQNSTKIPNRSQSVNSEFATQPEMLTVHG</sequence>
<keyword evidence="4 5" id="KW-0472">Membrane</keyword>
<evidence type="ECO:0000313" key="6">
    <source>
        <dbReference type="EMBL" id="KAK6188214.1"/>
    </source>
</evidence>
<proteinExistence type="predicted"/>
<organism evidence="6 7">
    <name type="scientific">Patella caerulea</name>
    <name type="common">Rayed Mediterranean limpet</name>
    <dbReference type="NCBI Taxonomy" id="87958"/>
    <lineage>
        <taxon>Eukaryota</taxon>
        <taxon>Metazoa</taxon>
        <taxon>Spiralia</taxon>
        <taxon>Lophotrochozoa</taxon>
        <taxon>Mollusca</taxon>
        <taxon>Gastropoda</taxon>
        <taxon>Patellogastropoda</taxon>
        <taxon>Patelloidea</taxon>
        <taxon>Patellidae</taxon>
        <taxon>Patella</taxon>
    </lineage>
</organism>
<comment type="caution">
    <text evidence="6">The sequence shown here is derived from an EMBL/GenBank/DDBJ whole genome shotgun (WGS) entry which is preliminary data.</text>
</comment>
<feature type="transmembrane region" description="Helical" evidence="5">
    <location>
        <begin position="153"/>
        <end position="172"/>
    </location>
</feature>
<evidence type="ECO:0000256" key="5">
    <source>
        <dbReference type="SAM" id="Phobius"/>
    </source>
</evidence>
<evidence type="ECO:0000313" key="7">
    <source>
        <dbReference type="Proteomes" id="UP001347796"/>
    </source>
</evidence>
<dbReference type="PANTHER" id="PTHR10671">
    <property type="entry name" value="EPITHELIAL MEMBRANE PROTEIN-RELATED"/>
    <property type="match status" value="1"/>
</dbReference>
<dbReference type="EMBL" id="JAZGQO010000003">
    <property type="protein sequence ID" value="KAK6188214.1"/>
    <property type="molecule type" value="Genomic_DNA"/>
</dbReference>
<feature type="transmembrane region" description="Helical" evidence="5">
    <location>
        <begin position="12"/>
        <end position="37"/>
    </location>
</feature>
<dbReference type="Proteomes" id="UP001347796">
    <property type="component" value="Unassembled WGS sequence"/>
</dbReference>
<evidence type="ECO:0000256" key="2">
    <source>
        <dbReference type="ARBA" id="ARBA00022692"/>
    </source>
</evidence>
<dbReference type="Pfam" id="PF00822">
    <property type="entry name" value="PMP22_Claudin"/>
    <property type="match status" value="1"/>
</dbReference>
<dbReference type="Gene3D" id="1.20.140.150">
    <property type="match status" value="1"/>
</dbReference>
<evidence type="ECO:0000256" key="4">
    <source>
        <dbReference type="ARBA" id="ARBA00023136"/>
    </source>
</evidence>
<reference evidence="6 7" key="1">
    <citation type="submission" date="2024-01" db="EMBL/GenBank/DDBJ databases">
        <title>The genome of the rayed Mediterranean limpet Patella caerulea (Linnaeus, 1758).</title>
        <authorList>
            <person name="Anh-Thu Weber A."/>
            <person name="Halstead-Nussloch G."/>
        </authorList>
    </citation>
    <scope>NUCLEOTIDE SEQUENCE [LARGE SCALE GENOMIC DNA]</scope>
    <source>
        <strain evidence="6">AATW-2023a</strain>
        <tissue evidence="6">Whole specimen</tissue>
    </source>
</reference>
<dbReference type="PANTHER" id="PTHR10671:SF108">
    <property type="entry name" value="CLAUDIN FAMILY PROTEIN-RELATED"/>
    <property type="match status" value="1"/>
</dbReference>
<evidence type="ECO:0000256" key="1">
    <source>
        <dbReference type="ARBA" id="ARBA00004141"/>
    </source>
</evidence>
<protein>
    <submittedName>
        <fullName evidence="6">Uncharacterized protein</fullName>
    </submittedName>
</protein>
<dbReference type="AlphaFoldDB" id="A0AAN8PX70"/>
<accession>A0AAN8PX70</accession>
<gene>
    <name evidence="6" type="ORF">SNE40_004443</name>
</gene>
<feature type="transmembrane region" description="Helical" evidence="5">
    <location>
        <begin position="120"/>
        <end position="141"/>
    </location>
</feature>
<evidence type="ECO:0000256" key="3">
    <source>
        <dbReference type="ARBA" id="ARBA00022989"/>
    </source>
</evidence>
<keyword evidence="2 5" id="KW-0812">Transmembrane</keyword>
<comment type="subcellular location">
    <subcellularLocation>
        <location evidence="1">Membrane</location>
        <topology evidence="1">Multi-pass membrane protein</topology>
    </subcellularLocation>
</comment>
<name>A0AAN8PX70_PATCE</name>
<dbReference type="InterPro" id="IPR004031">
    <property type="entry name" value="PMP22/EMP/MP20/Claudin"/>
</dbReference>
<feature type="transmembrane region" description="Helical" evidence="5">
    <location>
        <begin position="83"/>
        <end position="108"/>
    </location>
</feature>
<keyword evidence="3 5" id="KW-1133">Transmembrane helix</keyword>